<evidence type="ECO:0000313" key="2">
    <source>
        <dbReference type="Proteomes" id="UP000053424"/>
    </source>
</evidence>
<keyword evidence="2" id="KW-1185">Reference proteome</keyword>
<dbReference type="Gene3D" id="2.60.120.260">
    <property type="entry name" value="Galactose-binding domain-like"/>
    <property type="match status" value="2"/>
</dbReference>
<organism evidence="1 2">
    <name type="scientific">Hebeloma cylindrosporum</name>
    <dbReference type="NCBI Taxonomy" id="76867"/>
    <lineage>
        <taxon>Eukaryota</taxon>
        <taxon>Fungi</taxon>
        <taxon>Dikarya</taxon>
        <taxon>Basidiomycota</taxon>
        <taxon>Agaricomycotina</taxon>
        <taxon>Agaricomycetes</taxon>
        <taxon>Agaricomycetidae</taxon>
        <taxon>Agaricales</taxon>
        <taxon>Agaricineae</taxon>
        <taxon>Hymenogastraceae</taxon>
        <taxon>Hebeloma</taxon>
    </lineage>
</organism>
<proteinExistence type="predicted"/>
<accession>A0A0C2YWS7</accession>
<reference evidence="2" key="2">
    <citation type="submission" date="2015-01" db="EMBL/GenBank/DDBJ databases">
        <title>Evolutionary Origins and Diversification of the Mycorrhizal Mutualists.</title>
        <authorList>
            <consortium name="DOE Joint Genome Institute"/>
            <consortium name="Mycorrhizal Genomics Consortium"/>
            <person name="Kohler A."/>
            <person name="Kuo A."/>
            <person name="Nagy L.G."/>
            <person name="Floudas D."/>
            <person name="Copeland A."/>
            <person name="Barry K.W."/>
            <person name="Cichocki N."/>
            <person name="Veneault-Fourrey C."/>
            <person name="LaButti K."/>
            <person name="Lindquist E.A."/>
            <person name="Lipzen A."/>
            <person name="Lundell T."/>
            <person name="Morin E."/>
            <person name="Murat C."/>
            <person name="Riley R."/>
            <person name="Ohm R."/>
            <person name="Sun H."/>
            <person name="Tunlid A."/>
            <person name="Henrissat B."/>
            <person name="Grigoriev I.V."/>
            <person name="Hibbett D.S."/>
            <person name="Martin F."/>
        </authorList>
    </citation>
    <scope>NUCLEOTIDE SEQUENCE [LARGE SCALE GENOMIC DNA]</scope>
    <source>
        <strain evidence="2">h7</strain>
    </source>
</reference>
<dbReference type="Proteomes" id="UP000053424">
    <property type="component" value="Unassembled WGS sequence"/>
</dbReference>
<dbReference type="STRING" id="686832.A0A0C2YWS7"/>
<dbReference type="HOGENOM" id="CLU_058499_0_0_1"/>
<gene>
    <name evidence="1" type="ORF">M413DRAFT_66291</name>
</gene>
<dbReference type="EMBL" id="KN831772">
    <property type="protein sequence ID" value="KIM45457.1"/>
    <property type="molecule type" value="Genomic_DNA"/>
</dbReference>
<evidence type="ECO:0008006" key="3">
    <source>
        <dbReference type="Google" id="ProtNLM"/>
    </source>
</evidence>
<dbReference type="AlphaFoldDB" id="A0A0C2YWS7"/>
<protein>
    <recommendedName>
        <fullName evidence="3">Carbohydrate-binding module family 35 protein</fullName>
    </recommendedName>
</protein>
<evidence type="ECO:0000313" key="1">
    <source>
        <dbReference type="EMBL" id="KIM45457.1"/>
    </source>
</evidence>
<name>A0A0C2YWS7_HEBCY</name>
<reference evidence="1 2" key="1">
    <citation type="submission" date="2014-04" db="EMBL/GenBank/DDBJ databases">
        <authorList>
            <consortium name="DOE Joint Genome Institute"/>
            <person name="Kuo A."/>
            <person name="Gay G."/>
            <person name="Dore J."/>
            <person name="Kohler A."/>
            <person name="Nagy L.G."/>
            <person name="Floudas D."/>
            <person name="Copeland A."/>
            <person name="Barry K.W."/>
            <person name="Cichocki N."/>
            <person name="Veneault-Fourrey C."/>
            <person name="LaButti K."/>
            <person name="Lindquist E.A."/>
            <person name="Lipzen A."/>
            <person name="Lundell T."/>
            <person name="Morin E."/>
            <person name="Murat C."/>
            <person name="Sun H."/>
            <person name="Tunlid A."/>
            <person name="Henrissat B."/>
            <person name="Grigoriev I.V."/>
            <person name="Hibbett D.S."/>
            <person name="Martin F."/>
            <person name="Nordberg H.P."/>
            <person name="Cantor M.N."/>
            <person name="Hua S.X."/>
        </authorList>
    </citation>
    <scope>NUCLEOTIDE SEQUENCE [LARGE SCALE GENOMIC DNA]</scope>
    <source>
        <strain evidence="2">h7</strain>
    </source>
</reference>
<dbReference type="OrthoDB" id="2564234at2759"/>
<sequence>MPTLTITIEDTSPMIIYSGSSGSDWRAGVSGDDNLADHYSQSSFTVTQTENAAMSFSFYGTGVQLYGAKRLNHGAYQVSIDSSVYPAVNGSVPDPGTFQTALFSTTNLTSGYHTVRMTNLEARYLDLDFITWQTSVGQANEPLIATTVQDADSSCKYIPEQQWSSSPANIGMFSGGSGHVTSIAGASVEFTFEVSTLALYGPVGPTGAPFSVQLDNNTANDFSSSSNKQFYRPQMILFQASNLGGGQHTVKLTSEAWGNSSLTLAVDYAQVYSTPSSQIR</sequence>